<reference evidence="2" key="1">
    <citation type="submission" date="2020-02" db="EMBL/GenBank/DDBJ databases">
        <authorList>
            <person name="Meier V. D."/>
        </authorList>
    </citation>
    <scope>NUCLEOTIDE SEQUENCE</scope>
    <source>
        <strain evidence="2">AVDCRST_MAG56</strain>
    </source>
</reference>
<feature type="domain" description="DUF4397" evidence="1">
    <location>
        <begin position="77"/>
        <end position="182"/>
    </location>
</feature>
<sequence>MFPSKNTFRLLLAAPLLGLLLGGCNPTGVDEFDGDPGKAKLMVYNVMPSFYVYQGVNKEGLPITVTNGLPLYLNLDGVRTFAGPLGYNNYTGYFPVEPGNRAFRADTAFDASTAIPKPSAPVVNSNVELAADRFYTLFVVDTLQSIETVLVEDDLTPPDPASGRAKVRFAHMSPDAPAVDVAVQGGPVLFGNQSFKGVTPFVEVDANSYNLEVRPAGTTTVALPLSNTRFDAGKMYTVVAAGRLNPQKDASGNNRNALRGEILINYYVYP</sequence>
<dbReference type="Pfam" id="PF14344">
    <property type="entry name" value="DUF4397"/>
    <property type="match status" value="1"/>
</dbReference>
<accession>A0A6J4KL69</accession>
<dbReference type="AlphaFoldDB" id="A0A6J4KL69"/>
<proteinExistence type="predicted"/>
<gene>
    <name evidence="2" type="ORF">AVDCRST_MAG56-6029</name>
</gene>
<protein>
    <recommendedName>
        <fullName evidence="1">DUF4397 domain-containing protein</fullName>
    </recommendedName>
</protein>
<name>A0A6J4KL69_9SPHI</name>
<evidence type="ECO:0000313" key="2">
    <source>
        <dbReference type="EMBL" id="CAA9307966.1"/>
    </source>
</evidence>
<evidence type="ECO:0000259" key="1">
    <source>
        <dbReference type="Pfam" id="PF14344"/>
    </source>
</evidence>
<dbReference type="EMBL" id="CADCTQ010000491">
    <property type="protein sequence ID" value="CAA9307966.1"/>
    <property type="molecule type" value="Genomic_DNA"/>
</dbReference>
<organism evidence="2">
    <name type="scientific">uncultured Cytophagales bacterium</name>
    <dbReference type="NCBI Taxonomy" id="158755"/>
    <lineage>
        <taxon>Bacteria</taxon>
        <taxon>Pseudomonadati</taxon>
        <taxon>Bacteroidota</taxon>
        <taxon>Sphingobacteriia</taxon>
        <taxon>Sphingobacteriales</taxon>
        <taxon>environmental samples</taxon>
    </lineage>
</organism>
<dbReference type="PROSITE" id="PS51257">
    <property type="entry name" value="PROKAR_LIPOPROTEIN"/>
    <property type="match status" value="1"/>
</dbReference>
<dbReference type="InterPro" id="IPR025510">
    <property type="entry name" value="DUF4397"/>
</dbReference>